<keyword evidence="7" id="KW-0732">Signal</keyword>
<accession>A0A365H2R6</accession>
<evidence type="ECO:0000256" key="4">
    <source>
        <dbReference type="ARBA" id="ARBA00022825"/>
    </source>
</evidence>
<evidence type="ECO:0000256" key="7">
    <source>
        <dbReference type="SAM" id="SignalP"/>
    </source>
</evidence>
<dbReference type="InterPro" id="IPR023828">
    <property type="entry name" value="Peptidase_S8_Ser-AS"/>
</dbReference>
<dbReference type="OrthoDB" id="9766923at2"/>
<dbReference type="Pfam" id="PF00082">
    <property type="entry name" value="Peptidase_S8"/>
    <property type="match status" value="1"/>
</dbReference>
<feature type="active site" description="Charge relay system" evidence="5">
    <location>
        <position position="177"/>
    </location>
</feature>
<dbReference type="InterPro" id="IPR050131">
    <property type="entry name" value="Peptidase_S8_subtilisin-like"/>
</dbReference>
<dbReference type="EMBL" id="QLYX01000013">
    <property type="protein sequence ID" value="RAY12513.1"/>
    <property type="molecule type" value="Genomic_DNA"/>
</dbReference>
<dbReference type="PROSITE" id="PS00137">
    <property type="entry name" value="SUBTILASE_HIS"/>
    <property type="match status" value="1"/>
</dbReference>
<dbReference type="InterPro" id="IPR023827">
    <property type="entry name" value="Peptidase_S8_Asp-AS"/>
</dbReference>
<keyword evidence="2 5" id="KW-0645">Protease</keyword>
<evidence type="ECO:0000259" key="8">
    <source>
        <dbReference type="Pfam" id="PF00082"/>
    </source>
</evidence>
<dbReference type="PRINTS" id="PR00723">
    <property type="entry name" value="SUBTILISIN"/>
</dbReference>
<evidence type="ECO:0000256" key="1">
    <source>
        <dbReference type="ARBA" id="ARBA00011073"/>
    </source>
</evidence>
<dbReference type="Gene3D" id="3.40.50.200">
    <property type="entry name" value="Peptidase S8/S53 domain"/>
    <property type="match status" value="1"/>
</dbReference>
<evidence type="ECO:0000256" key="3">
    <source>
        <dbReference type="ARBA" id="ARBA00022801"/>
    </source>
</evidence>
<dbReference type="PROSITE" id="PS51892">
    <property type="entry name" value="SUBTILASE"/>
    <property type="match status" value="1"/>
</dbReference>
<dbReference type="Pfam" id="PF05922">
    <property type="entry name" value="Inhibitor_I9"/>
    <property type="match status" value="1"/>
</dbReference>
<evidence type="ECO:0000256" key="6">
    <source>
        <dbReference type="RuleBase" id="RU003355"/>
    </source>
</evidence>
<keyword evidence="11" id="KW-1185">Reference proteome</keyword>
<keyword evidence="3 5" id="KW-0378">Hydrolase</keyword>
<dbReference type="FunFam" id="3.40.50.200:FF:000014">
    <property type="entry name" value="Proteinase K"/>
    <property type="match status" value="1"/>
</dbReference>
<sequence length="382" mass="39102">MRKLPLAFAAALPLVAAMAAPAQAAIPQVAVTAAPPGQAITGQYIVTLKKGASVTRAVNRDRLRTLHRYDRAMNGFAARLSSTQLSRLRTSPDVLAIEQDGIATISTTQNSPPSWGLDRIDQARLPLSASYTYTATGAGVYAYVIDTGIATGHPDFGGRAVNVFDGLGGNGVDCNGHGTHVAGTVGGTLHGVAKQVGLRGVRVLNCQGSGSYSAIIAGVNWVASNHQKPAVANMSLGGSSSTAIDNAVNNLANSGVFVAVAAGNSNYNACYYSPARAANVVTVAASTRSDAKASYSNYGSCVELYAPGSDIRSTVLNNGTASFNGTSMASPHVAGVAALYKARNGDASFSTIRTWLVNTATPNVITGNRSGTPNRLLSTGGL</sequence>
<dbReference type="CDD" id="cd04077">
    <property type="entry name" value="Peptidases_S8_PCSK9_ProteinaseK_like"/>
    <property type="match status" value="1"/>
</dbReference>
<dbReference type="Proteomes" id="UP000251891">
    <property type="component" value="Unassembled WGS sequence"/>
</dbReference>
<dbReference type="SUPFAM" id="SSF52743">
    <property type="entry name" value="Subtilisin-like"/>
    <property type="match status" value="1"/>
</dbReference>
<dbReference type="GO" id="GO:0005615">
    <property type="term" value="C:extracellular space"/>
    <property type="evidence" value="ECO:0007669"/>
    <property type="project" value="TreeGrafter"/>
</dbReference>
<dbReference type="AlphaFoldDB" id="A0A365H2R6"/>
<dbReference type="InterPro" id="IPR037045">
    <property type="entry name" value="S8pro/Inhibitor_I9_sf"/>
</dbReference>
<comment type="caution">
    <text evidence="10">The sequence shown here is derived from an EMBL/GenBank/DDBJ whole genome shotgun (WGS) entry which is preliminary data.</text>
</comment>
<proteinExistence type="inferred from homology"/>
<feature type="signal peptide" evidence="7">
    <location>
        <begin position="1"/>
        <end position="24"/>
    </location>
</feature>
<dbReference type="RefSeq" id="WP_111870620.1">
    <property type="nucleotide sequence ID" value="NZ_QLYX01000013.1"/>
</dbReference>
<dbReference type="InterPro" id="IPR010259">
    <property type="entry name" value="S8pro/Inhibitor_I9"/>
</dbReference>
<name>A0A365H2R6_9ACTN</name>
<feature type="chain" id="PRO_5017065584" evidence="7">
    <location>
        <begin position="25"/>
        <end position="382"/>
    </location>
</feature>
<dbReference type="GO" id="GO:0006508">
    <property type="term" value="P:proteolysis"/>
    <property type="evidence" value="ECO:0007669"/>
    <property type="project" value="UniProtKB-KW"/>
</dbReference>
<feature type="active site" description="Charge relay system" evidence="5">
    <location>
        <position position="327"/>
    </location>
</feature>
<comment type="similarity">
    <text evidence="1 5 6">Belongs to the peptidase S8 family.</text>
</comment>
<dbReference type="InterPro" id="IPR015500">
    <property type="entry name" value="Peptidase_S8_subtilisin-rel"/>
</dbReference>
<evidence type="ECO:0000313" key="11">
    <source>
        <dbReference type="Proteomes" id="UP000251891"/>
    </source>
</evidence>
<protein>
    <submittedName>
        <fullName evidence="10">S8 family peptidase</fullName>
    </submittedName>
</protein>
<evidence type="ECO:0000256" key="5">
    <source>
        <dbReference type="PROSITE-ProRule" id="PRU01240"/>
    </source>
</evidence>
<dbReference type="InterPro" id="IPR022398">
    <property type="entry name" value="Peptidase_S8_His-AS"/>
</dbReference>
<reference evidence="10 11" key="1">
    <citation type="submission" date="2018-06" db="EMBL/GenBank/DDBJ databases">
        <title>Actinomadura craniellae sp. nov. isolated from marine sponge Craniella sp.</title>
        <authorList>
            <person name="Li L."/>
            <person name="Xu Q.H."/>
            <person name="Lin H.W."/>
            <person name="Lu Y.H."/>
        </authorList>
    </citation>
    <scope>NUCLEOTIDE SEQUENCE [LARGE SCALE GENOMIC DNA]</scope>
    <source>
        <strain evidence="10 11">LHW63021</strain>
    </source>
</reference>
<dbReference type="SUPFAM" id="SSF54897">
    <property type="entry name" value="Protease propeptides/inhibitors"/>
    <property type="match status" value="1"/>
</dbReference>
<feature type="active site" description="Charge relay system" evidence="5">
    <location>
        <position position="146"/>
    </location>
</feature>
<feature type="domain" description="Inhibitor I9" evidence="9">
    <location>
        <begin position="59"/>
        <end position="102"/>
    </location>
</feature>
<evidence type="ECO:0000256" key="2">
    <source>
        <dbReference type="ARBA" id="ARBA00022670"/>
    </source>
</evidence>
<dbReference type="PROSITE" id="PS00138">
    <property type="entry name" value="SUBTILASE_SER"/>
    <property type="match status" value="1"/>
</dbReference>
<dbReference type="InterPro" id="IPR036852">
    <property type="entry name" value="Peptidase_S8/S53_dom_sf"/>
</dbReference>
<keyword evidence="4 5" id="KW-0720">Serine protease</keyword>
<dbReference type="GO" id="GO:0004252">
    <property type="term" value="F:serine-type endopeptidase activity"/>
    <property type="evidence" value="ECO:0007669"/>
    <property type="project" value="UniProtKB-UniRule"/>
</dbReference>
<organism evidence="10 11">
    <name type="scientific">Actinomadura craniellae</name>
    <dbReference type="NCBI Taxonomy" id="2231787"/>
    <lineage>
        <taxon>Bacteria</taxon>
        <taxon>Bacillati</taxon>
        <taxon>Actinomycetota</taxon>
        <taxon>Actinomycetes</taxon>
        <taxon>Streptosporangiales</taxon>
        <taxon>Thermomonosporaceae</taxon>
        <taxon>Actinomadura</taxon>
    </lineage>
</organism>
<dbReference type="InterPro" id="IPR000209">
    <property type="entry name" value="Peptidase_S8/S53_dom"/>
</dbReference>
<gene>
    <name evidence="10" type="ORF">DPM19_25640</name>
</gene>
<dbReference type="InterPro" id="IPR034193">
    <property type="entry name" value="PCSK9_ProteinaseK-like"/>
</dbReference>
<dbReference type="PANTHER" id="PTHR43806">
    <property type="entry name" value="PEPTIDASE S8"/>
    <property type="match status" value="1"/>
</dbReference>
<dbReference type="PANTHER" id="PTHR43806:SF11">
    <property type="entry name" value="CEREVISIN-RELATED"/>
    <property type="match status" value="1"/>
</dbReference>
<dbReference type="PROSITE" id="PS00136">
    <property type="entry name" value="SUBTILASE_ASP"/>
    <property type="match status" value="1"/>
</dbReference>
<dbReference type="Gene3D" id="3.30.70.80">
    <property type="entry name" value="Peptidase S8 propeptide/proteinase inhibitor I9"/>
    <property type="match status" value="1"/>
</dbReference>
<evidence type="ECO:0000259" key="9">
    <source>
        <dbReference type="Pfam" id="PF05922"/>
    </source>
</evidence>
<evidence type="ECO:0000313" key="10">
    <source>
        <dbReference type="EMBL" id="RAY12513.1"/>
    </source>
</evidence>
<feature type="domain" description="Peptidase S8/S53" evidence="8">
    <location>
        <begin position="138"/>
        <end position="363"/>
    </location>
</feature>